<feature type="domain" description="RDD" evidence="8">
    <location>
        <begin position="263"/>
        <end position="343"/>
    </location>
</feature>
<protein>
    <submittedName>
        <fullName evidence="9">RDD family protein</fullName>
    </submittedName>
</protein>
<dbReference type="PANTHER" id="PTHR36115:SF6">
    <property type="entry name" value="PROLINE-RICH ANTIGEN HOMOLOG"/>
    <property type="match status" value="1"/>
</dbReference>
<dbReference type="EMBL" id="FXTP01000002">
    <property type="protein sequence ID" value="SMO47251.1"/>
    <property type="molecule type" value="Genomic_DNA"/>
</dbReference>
<keyword evidence="10" id="KW-1185">Reference proteome</keyword>
<keyword evidence="3 7" id="KW-0812">Transmembrane</keyword>
<proteinExistence type="predicted"/>
<feature type="transmembrane region" description="Helical" evidence="7">
    <location>
        <begin position="39"/>
        <end position="64"/>
    </location>
</feature>
<evidence type="ECO:0000256" key="4">
    <source>
        <dbReference type="ARBA" id="ARBA00022989"/>
    </source>
</evidence>
<evidence type="ECO:0000256" key="1">
    <source>
        <dbReference type="ARBA" id="ARBA00004651"/>
    </source>
</evidence>
<dbReference type="PANTHER" id="PTHR36115">
    <property type="entry name" value="PROLINE-RICH ANTIGEN HOMOLOG-RELATED"/>
    <property type="match status" value="1"/>
</dbReference>
<dbReference type="GO" id="GO:0005886">
    <property type="term" value="C:plasma membrane"/>
    <property type="evidence" value="ECO:0007669"/>
    <property type="project" value="UniProtKB-SubCell"/>
</dbReference>
<sequence>MVQDPKQIVTPFAFDVHEDLLGLPLATPKRRFAALMLDLLFASFLSALGAWVLAISTSILFFWLAVRNKGDSWFKYVVRFGGAAMASVLVFAITFHYTKSEDDFKEETKNEVAEEVAENTQVVTPGAEDIDWSAFTKRAMSIDYSDEEKAEKAWEELGKEIERSAGVSVDIPDFENDEVYQEAFRENLIALSSAIQQQDSAAVDSIREALVPVIAKAELNTLGNQLEQYESENDDLEDRVEELEEKVENPSFIQSTRALAADFGLNFGWIGIYFILCLPLFSGRTIGKKLLGLKVVRLNNEPIGLWYSFERFGGYAAGLATGLLGFFQVYWDPNRQGIHDKIASTVVVDLREKKRKKTEGLRSRVLETEE</sequence>
<reference evidence="9 10" key="1">
    <citation type="submission" date="2017-05" db="EMBL/GenBank/DDBJ databases">
        <authorList>
            <person name="Varghese N."/>
            <person name="Submissions S."/>
        </authorList>
    </citation>
    <scope>NUCLEOTIDE SEQUENCE [LARGE SCALE GENOMIC DNA]</scope>
    <source>
        <strain evidence="9 10">DSM 21985</strain>
    </source>
</reference>
<evidence type="ECO:0000256" key="6">
    <source>
        <dbReference type="SAM" id="Coils"/>
    </source>
</evidence>
<feature type="transmembrane region" description="Helical" evidence="7">
    <location>
        <begin position="312"/>
        <end position="331"/>
    </location>
</feature>
<feature type="transmembrane region" description="Helical" evidence="7">
    <location>
        <begin position="263"/>
        <end position="281"/>
    </location>
</feature>
<keyword evidence="4 7" id="KW-1133">Transmembrane helix</keyword>
<keyword evidence="6" id="KW-0175">Coiled coil</keyword>
<feature type="transmembrane region" description="Helical" evidence="7">
    <location>
        <begin position="76"/>
        <end position="95"/>
    </location>
</feature>
<accession>A0A521BK76</accession>
<evidence type="ECO:0000259" key="8">
    <source>
        <dbReference type="Pfam" id="PF06271"/>
    </source>
</evidence>
<dbReference type="AlphaFoldDB" id="A0A521BK76"/>
<comment type="subcellular location">
    <subcellularLocation>
        <location evidence="1">Cell membrane</location>
        <topology evidence="1">Multi-pass membrane protein</topology>
    </subcellularLocation>
</comment>
<feature type="coiled-coil region" evidence="6">
    <location>
        <begin position="219"/>
        <end position="246"/>
    </location>
</feature>
<keyword evidence="2" id="KW-1003">Cell membrane</keyword>
<name>A0A521BK76_9BACT</name>
<dbReference type="OrthoDB" id="9814143at2"/>
<keyword evidence="5 7" id="KW-0472">Membrane</keyword>
<dbReference type="InterPro" id="IPR051791">
    <property type="entry name" value="Pra-immunoreactive"/>
</dbReference>
<evidence type="ECO:0000256" key="3">
    <source>
        <dbReference type="ARBA" id="ARBA00022692"/>
    </source>
</evidence>
<evidence type="ECO:0000256" key="2">
    <source>
        <dbReference type="ARBA" id="ARBA00022475"/>
    </source>
</evidence>
<evidence type="ECO:0000256" key="5">
    <source>
        <dbReference type="ARBA" id="ARBA00023136"/>
    </source>
</evidence>
<evidence type="ECO:0000313" key="10">
    <source>
        <dbReference type="Proteomes" id="UP000317557"/>
    </source>
</evidence>
<organism evidence="9 10">
    <name type="scientific">Gracilimonas mengyeensis</name>
    <dbReference type="NCBI Taxonomy" id="1302730"/>
    <lineage>
        <taxon>Bacteria</taxon>
        <taxon>Pseudomonadati</taxon>
        <taxon>Balneolota</taxon>
        <taxon>Balneolia</taxon>
        <taxon>Balneolales</taxon>
        <taxon>Balneolaceae</taxon>
        <taxon>Gracilimonas</taxon>
    </lineage>
</organism>
<gene>
    <name evidence="9" type="ORF">SAMN06265219_102330</name>
</gene>
<evidence type="ECO:0000256" key="7">
    <source>
        <dbReference type="SAM" id="Phobius"/>
    </source>
</evidence>
<evidence type="ECO:0000313" key="9">
    <source>
        <dbReference type="EMBL" id="SMO47251.1"/>
    </source>
</evidence>
<dbReference type="InterPro" id="IPR010432">
    <property type="entry name" value="RDD"/>
</dbReference>
<dbReference type="Proteomes" id="UP000317557">
    <property type="component" value="Unassembled WGS sequence"/>
</dbReference>
<dbReference type="Pfam" id="PF06271">
    <property type="entry name" value="RDD"/>
    <property type="match status" value="1"/>
</dbReference>